<protein>
    <submittedName>
        <fullName evidence="4">SET protein</fullName>
    </submittedName>
</protein>
<dbReference type="SUPFAM" id="SSF82199">
    <property type="entry name" value="SET domain"/>
    <property type="match status" value="1"/>
</dbReference>
<feature type="region of interest" description="Disordered" evidence="1">
    <location>
        <begin position="49"/>
        <end position="72"/>
    </location>
</feature>
<reference evidence="4 5" key="1">
    <citation type="journal article" date="2018" name="IMA Fungus">
        <title>IMA Genome-F 9: Draft genome sequence of Annulohypoxylon stygium, Aspergillus mulundensis, Berkeleyomyces basicola (syn. Thielaviopsis basicola), Ceratocystis smalleyi, two Cercospora beticola strains, Coleophoma cylindrospora, Fusarium fracticaudum, Phialophora cf. hyalina, and Morchella septimelata.</title>
        <authorList>
            <person name="Wingfield B.D."/>
            <person name="Bills G.F."/>
            <person name="Dong Y."/>
            <person name="Huang W."/>
            <person name="Nel W.J."/>
            <person name="Swalarsk-Parry B.S."/>
            <person name="Vaghefi N."/>
            <person name="Wilken P.M."/>
            <person name="An Z."/>
            <person name="de Beer Z.W."/>
            <person name="De Vos L."/>
            <person name="Chen L."/>
            <person name="Duong T.A."/>
            <person name="Gao Y."/>
            <person name="Hammerbacher A."/>
            <person name="Kikkert J.R."/>
            <person name="Li Y."/>
            <person name="Li H."/>
            <person name="Li K."/>
            <person name="Li Q."/>
            <person name="Liu X."/>
            <person name="Ma X."/>
            <person name="Naidoo K."/>
            <person name="Pethybridge S.J."/>
            <person name="Sun J."/>
            <person name="Steenkamp E.T."/>
            <person name="van der Nest M.A."/>
            <person name="van Wyk S."/>
            <person name="Wingfield M.J."/>
            <person name="Xiong C."/>
            <person name="Yue Q."/>
            <person name="Zhang X."/>
        </authorList>
    </citation>
    <scope>NUCLEOTIDE SEQUENCE [LARGE SCALE GENOMIC DNA]</scope>
    <source>
        <strain evidence="4 5">BP 5553</strain>
    </source>
</reference>
<feature type="chain" id="PRO_5016977552" evidence="2">
    <location>
        <begin position="19"/>
        <end position="422"/>
    </location>
</feature>
<dbReference type="InterPro" id="IPR046341">
    <property type="entry name" value="SET_dom_sf"/>
</dbReference>
<gene>
    <name evidence="4" type="ORF">BP5553_00282</name>
</gene>
<dbReference type="SMART" id="SM00317">
    <property type="entry name" value="SET"/>
    <property type="match status" value="1"/>
</dbReference>
<dbReference type="RefSeq" id="XP_031872959.1">
    <property type="nucleotide sequence ID" value="XM_032008905.1"/>
</dbReference>
<dbReference type="Proteomes" id="UP000254866">
    <property type="component" value="Unassembled WGS sequence"/>
</dbReference>
<keyword evidence="2" id="KW-0732">Signal</keyword>
<dbReference type="STRING" id="2656787.A0A370TXQ2"/>
<dbReference type="Gene3D" id="2.170.270.10">
    <property type="entry name" value="SET domain"/>
    <property type="match status" value="1"/>
</dbReference>
<feature type="domain" description="SET" evidence="3">
    <location>
        <begin position="133"/>
        <end position="277"/>
    </location>
</feature>
<dbReference type="GeneID" id="43593131"/>
<dbReference type="OrthoDB" id="265717at2759"/>
<feature type="signal peptide" evidence="2">
    <location>
        <begin position="1"/>
        <end position="18"/>
    </location>
</feature>
<dbReference type="AlphaFoldDB" id="A0A370TXQ2"/>
<dbReference type="Pfam" id="PF00856">
    <property type="entry name" value="SET"/>
    <property type="match status" value="1"/>
</dbReference>
<accession>A0A370TXQ2</accession>
<dbReference type="InterPro" id="IPR053185">
    <property type="entry name" value="SET_domain_protein"/>
</dbReference>
<comment type="caution">
    <text evidence="4">The sequence shown here is derived from an EMBL/GenBank/DDBJ whole genome shotgun (WGS) entry which is preliminary data.</text>
</comment>
<organism evidence="4 5">
    <name type="scientific">Venustampulla echinocandica</name>
    <dbReference type="NCBI Taxonomy" id="2656787"/>
    <lineage>
        <taxon>Eukaryota</taxon>
        <taxon>Fungi</taxon>
        <taxon>Dikarya</taxon>
        <taxon>Ascomycota</taxon>
        <taxon>Pezizomycotina</taxon>
        <taxon>Leotiomycetes</taxon>
        <taxon>Helotiales</taxon>
        <taxon>Pleuroascaceae</taxon>
        <taxon>Venustampulla</taxon>
    </lineage>
</organism>
<sequence length="422" mass="46838">MFSSLLILLLSSLSSIDATRFKLGIKPDFCYAYEQPGFLSALKVEGESSGRPKLDSHTNRTTSPSPSTPWTGKAECISDQNSNESFCVYTNQNFADGRGISFFTTPSIAEKVTTLAAFTQKGVHDNVNVFDNPPWKVVNVPGRGNGLFATRTLRRGDLILADTPLGVYNSEAFFPDYQIGYKYLRKTYEQLPEKSKQILLNTAAHSPGDPIMERINTNAFAGEFEGTSHFFLYPETALLNHDCRPNTMYYHNTSTLVHSAHASRTILPGEEITITYINLLQSRSERQDVLKMIWGFECTCSLCSKNSATSRRSDDNIQHITNLHMNLADWSSASTATPSMAESLLSLYKKEQIHAAIGTGHMFAALAYNAVGNIRMAVKHAKLAIEAGMVTSESSEDDTVQMMALLEDPKVHWSFKARSRRG</sequence>
<evidence type="ECO:0000256" key="1">
    <source>
        <dbReference type="SAM" id="MobiDB-lite"/>
    </source>
</evidence>
<feature type="compositionally biased region" description="Basic and acidic residues" evidence="1">
    <location>
        <begin position="49"/>
        <end position="58"/>
    </location>
</feature>
<dbReference type="InterPro" id="IPR001214">
    <property type="entry name" value="SET_dom"/>
</dbReference>
<evidence type="ECO:0000256" key="2">
    <source>
        <dbReference type="SAM" id="SignalP"/>
    </source>
</evidence>
<keyword evidence="5" id="KW-1185">Reference proteome</keyword>
<dbReference type="EMBL" id="NPIC01000001">
    <property type="protein sequence ID" value="RDL40303.1"/>
    <property type="molecule type" value="Genomic_DNA"/>
</dbReference>
<dbReference type="PANTHER" id="PTHR47332:SF6">
    <property type="entry name" value="SET DOMAIN-CONTAINING PROTEIN"/>
    <property type="match status" value="1"/>
</dbReference>
<dbReference type="CDD" id="cd20071">
    <property type="entry name" value="SET_SMYD"/>
    <property type="match status" value="1"/>
</dbReference>
<name>A0A370TXQ2_9HELO</name>
<evidence type="ECO:0000313" key="4">
    <source>
        <dbReference type="EMBL" id="RDL40303.1"/>
    </source>
</evidence>
<dbReference type="PANTHER" id="PTHR47332">
    <property type="entry name" value="SET DOMAIN-CONTAINING PROTEIN 5"/>
    <property type="match status" value="1"/>
</dbReference>
<dbReference type="PROSITE" id="PS50280">
    <property type="entry name" value="SET"/>
    <property type="match status" value="1"/>
</dbReference>
<evidence type="ECO:0000259" key="3">
    <source>
        <dbReference type="PROSITE" id="PS50280"/>
    </source>
</evidence>
<proteinExistence type="predicted"/>
<evidence type="ECO:0000313" key="5">
    <source>
        <dbReference type="Proteomes" id="UP000254866"/>
    </source>
</evidence>